<protein>
    <submittedName>
        <fullName evidence="1">Uncharacterized protein</fullName>
    </submittedName>
</protein>
<organism evidence="1 2">
    <name type="scientific">Rotaria sordida</name>
    <dbReference type="NCBI Taxonomy" id="392033"/>
    <lineage>
        <taxon>Eukaryota</taxon>
        <taxon>Metazoa</taxon>
        <taxon>Spiralia</taxon>
        <taxon>Gnathifera</taxon>
        <taxon>Rotifera</taxon>
        <taxon>Eurotatoria</taxon>
        <taxon>Bdelloidea</taxon>
        <taxon>Philodinida</taxon>
        <taxon>Philodinidae</taxon>
        <taxon>Rotaria</taxon>
    </lineage>
</organism>
<dbReference type="EMBL" id="CAJOBE010018028">
    <property type="protein sequence ID" value="CAF4216544.1"/>
    <property type="molecule type" value="Genomic_DNA"/>
</dbReference>
<evidence type="ECO:0000313" key="2">
    <source>
        <dbReference type="Proteomes" id="UP000663874"/>
    </source>
</evidence>
<sequence length="41" mass="4912">MSKGQFAHEIRMNINEAEEFIENFYTTFPIMTQFIDDIILI</sequence>
<name>A0A820C1M7_9BILA</name>
<proteinExistence type="predicted"/>
<dbReference type="AlphaFoldDB" id="A0A820C1M7"/>
<gene>
    <name evidence="1" type="ORF">FNK824_LOCUS37034</name>
</gene>
<comment type="caution">
    <text evidence="1">The sequence shown here is derived from an EMBL/GenBank/DDBJ whole genome shotgun (WGS) entry which is preliminary data.</text>
</comment>
<dbReference type="Gene3D" id="1.10.150.20">
    <property type="entry name" value="5' to 3' exonuclease, C-terminal subdomain"/>
    <property type="match status" value="1"/>
</dbReference>
<feature type="non-terminal residue" evidence="1">
    <location>
        <position position="41"/>
    </location>
</feature>
<dbReference type="Proteomes" id="UP000663874">
    <property type="component" value="Unassembled WGS sequence"/>
</dbReference>
<evidence type="ECO:0000313" key="1">
    <source>
        <dbReference type="EMBL" id="CAF4216544.1"/>
    </source>
</evidence>
<accession>A0A820C1M7</accession>
<reference evidence="1" key="1">
    <citation type="submission" date="2021-02" db="EMBL/GenBank/DDBJ databases">
        <authorList>
            <person name="Nowell W R."/>
        </authorList>
    </citation>
    <scope>NUCLEOTIDE SEQUENCE</scope>
</reference>